<organism evidence="1 2">
    <name type="scientific">Exidia glandulosa HHB12029</name>
    <dbReference type="NCBI Taxonomy" id="1314781"/>
    <lineage>
        <taxon>Eukaryota</taxon>
        <taxon>Fungi</taxon>
        <taxon>Dikarya</taxon>
        <taxon>Basidiomycota</taxon>
        <taxon>Agaricomycotina</taxon>
        <taxon>Agaricomycetes</taxon>
        <taxon>Auriculariales</taxon>
        <taxon>Exidiaceae</taxon>
        <taxon>Exidia</taxon>
    </lineage>
</organism>
<dbReference type="Proteomes" id="UP000077266">
    <property type="component" value="Unassembled WGS sequence"/>
</dbReference>
<evidence type="ECO:0000313" key="2">
    <source>
        <dbReference type="Proteomes" id="UP000077266"/>
    </source>
</evidence>
<name>A0A165FV59_EXIGL</name>
<reference evidence="1 2" key="1">
    <citation type="journal article" date="2016" name="Mol. Biol. Evol.">
        <title>Comparative Genomics of Early-Diverging Mushroom-Forming Fungi Provides Insights into the Origins of Lignocellulose Decay Capabilities.</title>
        <authorList>
            <person name="Nagy L.G."/>
            <person name="Riley R."/>
            <person name="Tritt A."/>
            <person name="Adam C."/>
            <person name="Daum C."/>
            <person name="Floudas D."/>
            <person name="Sun H."/>
            <person name="Yadav J.S."/>
            <person name="Pangilinan J."/>
            <person name="Larsson K.H."/>
            <person name="Matsuura K."/>
            <person name="Barry K."/>
            <person name="Labutti K."/>
            <person name="Kuo R."/>
            <person name="Ohm R.A."/>
            <person name="Bhattacharya S.S."/>
            <person name="Shirouzu T."/>
            <person name="Yoshinaga Y."/>
            <person name="Martin F.M."/>
            <person name="Grigoriev I.V."/>
            <person name="Hibbett D.S."/>
        </authorList>
    </citation>
    <scope>NUCLEOTIDE SEQUENCE [LARGE SCALE GENOMIC DNA]</scope>
    <source>
        <strain evidence="1 2">HHB12029</strain>
    </source>
</reference>
<feature type="non-terminal residue" evidence="1">
    <location>
        <position position="131"/>
    </location>
</feature>
<accession>A0A165FV59</accession>
<proteinExistence type="predicted"/>
<dbReference type="InParanoid" id="A0A165FV59"/>
<dbReference type="EMBL" id="KV426069">
    <property type="protein sequence ID" value="KZV89577.1"/>
    <property type="molecule type" value="Genomic_DNA"/>
</dbReference>
<sequence>SALTGDRMGILPLVEGMPVMVLKNVLTLGGVVNGAPGTLQKVYYSMAPSGERYAVCALVKIQECLLHYDGLEPGVVPIFPEAKYFSVRFRDQSSKSVTRFQLPLIPGFAYTDYKSQGQGLQYAIIDPASTG</sequence>
<feature type="non-terminal residue" evidence="1">
    <location>
        <position position="1"/>
    </location>
</feature>
<evidence type="ECO:0000313" key="1">
    <source>
        <dbReference type="EMBL" id="KZV89577.1"/>
    </source>
</evidence>
<dbReference type="SUPFAM" id="SSF52540">
    <property type="entry name" value="P-loop containing nucleoside triphosphate hydrolases"/>
    <property type="match status" value="1"/>
</dbReference>
<dbReference type="OrthoDB" id="432234at2759"/>
<gene>
    <name evidence="1" type="ORF">EXIGLDRAFT_574591</name>
</gene>
<dbReference type="AlphaFoldDB" id="A0A165FV59"/>
<keyword evidence="2" id="KW-1185">Reference proteome</keyword>
<dbReference type="InterPro" id="IPR027417">
    <property type="entry name" value="P-loop_NTPase"/>
</dbReference>
<protein>
    <submittedName>
        <fullName evidence="1">Uncharacterized protein</fullName>
    </submittedName>
</protein>